<proteinExistence type="predicted"/>
<evidence type="ECO:0000313" key="3">
    <source>
        <dbReference type="Proteomes" id="UP000533476"/>
    </source>
</evidence>
<sequence length="309" mass="32733">MSIFHQRPYMVASLIAGGALALLPLSYLAGWLGDLGQVKPALTALTTARQQLAWQTAHEPHQPPQGTPQLSATWTDASATLSWNKVAGATSYTIYRAPAGASFGQASAIASVSPKHHMSYTDTTVLPGTSYRYWVAADNTVGEGPASLALFVHTYLSWTTVANMGEEGAGTATLDQWSKTAWGILGSQSTKTSGPIWDVAGTLVTPLTALPTHSNWIRSQGTQWHVNGKTANAKGQTTNVTELHSSAQLPRLTTGPSTASDLALWQQNGHWITAIINRGTSPLPPSALILNQYGAVVGLTNREGMLVHA</sequence>
<dbReference type="CDD" id="cd00063">
    <property type="entry name" value="FN3"/>
    <property type="match status" value="1"/>
</dbReference>
<reference evidence="2 3" key="1">
    <citation type="submission" date="2020-04" db="EMBL/GenBank/DDBJ databases">
        <authorList>
            <person name="Zhang R."/>
            <person name="Schippers A."/>
        </authorList>
    </citation>
    <scope>NUCLEOTIDE SEQUENCE [LARGE SCALE GENOMIC DNA]</scope>
    <source>
        <strain evidence="2 3">DSM 109850</strain>
    </source>
</reference>
<dbReference type="Proteomes" id="UP000533476">
    <property type="component" value="Unassembled WGS sequence"/>
</dbReference>
<accession>A0A7Y0L4H8</accession>
<dbReference type="SUPFAM" id="SSF49265">
    <property type="entry name" value="Fibronectin type III"/>
    <property type="match status" value="1"/>
</dbReference>
<comment type="caution">
    <text evidence="2">The sequence shown here is derived from an EMBL/GenBank/DDBJ whole genome shotgun (WGS) entry which is preliminary data.</text>
</comment>
<dbReference type="RefSeq" id="WP_169099725.1">
    <property type="nucleotide sequence ID" value="NZ_JABBVZ010000035.1"/>
</dbReference>
<gene>
    <name evidence="2" type="ORF">HIJ39_11290</name>
</gene>
<evidence type="ECO:0000313" key="2">
    <source>
        <dbReference type="EMBL" id="NMP22933.1"/>
    </source>
</evidence>
<dbReference type="InterPro" id="IPR003961">
    <property type="entry name" value="FN3_dom"/>
</dbReference>
<dbReference type="Pfam" id="PF00041">
    <property type="entry name" value="fn3"/>
    <property type="match status" value="1"/>
</dbReference>
<dbReference type="EMBL" id="JABBVZ010000035">
    <property type="protein sequence ID" value="NMP22933.1"/>
    <property type="molecule type" value="Genomic_DNA"/>
</dbReference>
<dbReference type="SMART" id="SM00060">
    <property type="entry name" value="FN3"/>
    <property type="match status" value="1"/>
</dbReference>
<dbReference type="PROSITE" id="PS50853">
    <property type="entry name" value="FN3"/>
    <property type="match status" value="1"/>
</dbReference>
<dbReference type="InterPro" id="IPR013783">
    <property type="entry name" value="Ig-like_fold"/>
</dbReference>
<dbReference type="AlphaFoldDB" id="A0A7Y0L4H8"/>
<protein>
    <submittedName>
        <fullName evidence="2">Fibronectin type III domain-containing protein</fullName>
    </submittedName>
</protein>
<dbReference type="InterPro" id="IPR036116">
    <property type="entry name" value="FN3_sf"/>
</dbReference>
<name>A0A7Y0L4H8_9FIRM</name>
<organism evidence="2 3">
    <name type="scientific">Sulfobacillus harzensis</name>
    <dbReference type="NCBI Taxonomy" id="2729629"/>
    <lineage>
        <taxon>Bacteria</taxon>
        <taxon>Bacillati</taxon>
        <taxon>Bacillota</taxon>
        <taxon>Clostridia</taxon>
        <taxon>Eubacteriales</taxon>
        <taxon>Clostridiales Family XVII. Incertae Sedis</taxon>
        <taxon>Sulfobacillus</taxon>
    </lineage>
</organism>
<keyword evidence="3" id="KW-1185">Reference proteome</keyword>
<evidence type="ECO:0000259" key="1">
    <source>
        <dbReference type="PROSITE" id="PS50853"/>
    </source>
</evidence>
<dbReference type="Gene3D" id="2.60.40.10">
    <property type="entry name" value="Immunoglobulins"/>
    <property type="match status" value="1"/>
</dbReference>
<feature type="domain" description="Fibronectin type-III" evidence="1">
    <location>
        <begin position="64"/>
        <end position="157"/>
    </location>
</feature>